<dbReference type="Proteomes" id="UP001208649">
    <property type="component" value="Unassembled WGS sequence"/>
</dbReference>
<gene>
    <name evidence="3" type="ORF">NZ698_08595</name>
</gene>
<keyword evidence="1" id="KW-0812">Transmembrane</keyword>
<organism evidence="3 4">
    <name type="scientific">Chryseobacterium edaphi</name>
    <dbReference type="NCBI Taxonomy" id="2976532"/>
    <lineage>
        <taxon>Bacteria</taxon>
        <taxon>Pseudomonadati</taxon>
        <taxon>Bacteroidota</taxon>
        <taxon>Flavobacteriia</taxon>
        <taxon>Flavobacteriales</taxon>
        <taxon>Weeksellaceae</taxon>
        <taxon>Chryseobacterium group</taxon>
        <taxon>Chryseobacterium</taxon>
    </lineage>
</organism>
<feature type="domain" description="Haem-binding" evidence="2">
    <location>
        <begin position="12"/>
        <end position="147"/>
    </location>
</feature>
<accession>A0ABT2W9C0</accession>
<reference evidence="4" key="1">
    <citation type="submission" date="2023-07" db="EMBL/GenBank/DDBJ databases">
        <title>Chryseobacterium sp. strain PBS4-4 Genome sequencing and assembly.</title>
        <authorList>
            <person name="Jung Y."/>
        </authorList>
    </citation>
    <scope>NUCLEOTIDE SEQUENCE [LARGE SCALE GENOMIC DNA]</scope>
    <source>
        <strain evidence="4">PBS4-4</strain>
    </source>
</reference>
<evidence type="ECO:0000256" key="1">
    <source>
        <dbReference type="SAM" id="Phobius"/>
    </source>
</evidence>
<protein>
    <submittedName>
        <fullName evidence="3">Heme-binding domain-containing protein</fullName>
    </submittedName>
</protein>
<dbReference type="InterPro" id="IPR025992">
    <property type="entry name" value="Haem-bd"/>
</dbReference>
<evidence type="ECO:0000313" key="4">
    <source>
        <dbReference type="Proteomes" id="UP001208649"/>
    </source>
</evidence>
<keyword evidence="1" id="KW-0472">Membrane</keyword>
<keyword evidence="4" id="KW-1185">Reference proteome</keyword>
<evidence type="ECO:0000313" key="3">
    <source>
        <dbReference type="EMBL" id="MCU7617255.1"/>
    </source>
</evidence>
<feature type="transmembrane region" description="Helical" evidence="1">
    <location>
        <begin position="7"/>
        <end position="23"/>
    </location>
</feature>
<sequence length="152" mass="17743">MKTFKKVVFWIFVSFAIIQFIPIDKTNKPIDKSVNFIDVKKSPSKVVTLLKNACYDCHSNETVYPEYAYIAPFSWSVKDHINEGREHLNFSVWNSYNKDLKESMLSKAVQTLKDKSMPLPAYIVYHDDANLSEAERTVLVKYFEEILKTKSY</sequence>
<dbReference type="SMART" id="SM01235">
    <property type="entry name" value="Haem_bd"/>
    <property type="match status" value="1"/>
</dbReference>
<evidence type="ECO:0000259" key="2">
    <source>
        <dbReference type="SMART" id="SM01235"/>
    </source>
</evidence>
<comment type="caution">
    <text evidence="3">The sequence shown here is derived from an EMBL/GenBank/DDBJ whole genome shotgun (WGS) entry which is preliminary data.</text>
</comment>
<dbReference type="EMBL" id="JAOTEM010000002">
    <property type="protein sequence ID" value="MCU7617255.1"/>
    <property type="molecule type" value="Genomic_DNA"/>
</dbReference>
<proteinExistence type="predicted"/>
<dbReference type="Pfam" id="PF14376">
    <property type="entry name" value="Haem_bd"/>
    <property type="match status" value="1"/>
</dbReference>
<name>A0ABT2W9C0_9FLAO</name>
<keyword evidence="1" id="KW-1133">Transmembrane helix</keyword>
<dbReference type="RefSeq" id="WP_263002703.1">
    <property type="nucleotide sequence ID" value="NZ_JAOTEM010000002.1"/>
</dbReference>